<gene>
    <name evidence="4" type="primary">exd1</name>
</gene>
<dbReference type="CTD" id="161829"/>
<keyword evidence="3" id="KW-1185">Reference proteome</keyword>
<dbReference type="Proteomes" id="UP000504632">
    <property type="component" value="Chromosome 1"/>
</dbReference>
<feature type="region of interest" description="Disordered" evidence="1">
    <location>
        <begin position="327"/>
        <end position="387"/>
    </location>
</feature>
<dbReference type="AlphaFoldDB" id="A0A6J2WG91"/>
<evidence type="ECO:0000313" key="4">
    <source>
        <dbReference type="RefSeq" id="XP_030643279.1"/>
    </source>
</evidence>
<dbReference type="OrthoDB" id="26838at2759"/>
<dbReference type="InParanoid" id="A0A6J2WG91"/>
<dbReference type="InterPro" id="IPR002562">
    <property type="entry name" value="3'-5'_exonuclease_dom"/>
</dbReference>
<dbReference type="InterPro" id="IPR036397">
    <property type="entry name" value="RNaseH_sf"/>
</dbReference>
<dbReference type="GO" id="GO:1990923">
    <property type="term" value="C:PET complex"/>
    <property type="evidence" value="ECO:0007669"/>
    <property type="project" value="TreeGrafter"/>
</dbReference>
<protein>
    <submittedName>
        <fullName evidence="4">PiRNA biogenesis protein EXD1</fullName>
    </submittedName>
</protein>
<dbReference type="RefSeq" id="XP_030643279.1">
    <property type="nucleotide sequence ID" value="XM_030787419.1"/>
</dbReference>
<dbReference type="FunCoup" id="A0A6J2WG91">
    <property type="interactions" value="262"/>
</dbReference>
<dbReference type="GO" id="GO:0003676">
    <property type="term" value="F:nucleic acid binding"/>
    <property type="evidence" value="ECO:0007669"/>
    <property type="project" value="InterPro"/>
</dbReference>
<dbReference type="GO" id="GO:0008408">
    <property type="term" value="F:3'-5' exonuclease activity"/>
    <property type="evidence" value="ECO:0007669"/>
    <property type="project" value="InterPro"/>
</dbReference>
<dbReference type="CDD" id="cd06148">
    <property type="entry name" value="Egl_like_exo"/>
    <property type="match status" value="1"/>
</dbReference>
<evidence type="ECO:0000259" key="2">
    <source>
        <dbReference type="Pfam" id="PF01612"/>
    </source>
</evidence>
<dbReference type="GeneID" id="115823367"/>
<dbReference type="InterPro" id="IPR012337">
    <property type="entry name" value="RNaseH-like_sf"/>
</dbReference>
<dbReference type="InterPro" id="IPR052144">
    <property type="entry name" value="piRNA_biogenesis_EXD1"/>
</dbReference>
<evidence type="ECO:0000313" key="3">
    <source>
        <dbReference type="Proteomes" id="UP000504632"/>
    </source>
</evidence>
<sequence>MDCLEDHQFLESFKRKRVKLTLKSATFVGIIQRINLNKTIILESVEEVNSGRKFPGVKLFFGHEIQNDVDDDEECVSFAVIDDFREMFGPAVMHIRKQQVIGIGTDGVGEFHQERLCWLQIATKKKVYLFDILLLGARAFKNGLSMILENNHILKVVHDCRGIARCLVAQFGVNLTNVFDTQVADVMYFYTETGGFLPDRLSTLQEVLSLYLKIPASHTSSLKTKSQLTKEDKELWYVRPCPVSLLKVMSLSVVHLQPLRLVLLDALMYDYTSLVDSYLGCSKDEYVHVQYIGKSGLKLPKELQELLVIWRERRDWAVERYPMTEEGLLDRSNPKPSPHPEASISRTSGPSEHGQLSPGSQPEETKAQTGLQASADNNSDITGQSGYLSPTTLSLGATTVGPRKETCLADTPVSSTGGSGLLEAVMDTMRSATLSDDETTCAHTPVPTSTFTLAPKLATLPSIGRGLSLPILAQGPVQTRSVGEKAETEVMVGSSISKPLSTMEGVTKQDVCLAPMPAAESRLHQRPQILTSPLNLSFCTFRNDK</sequence>
<dbReference type="PANTHER" id="PTHR46628:SF1">
    <property type="entry name" value="PIRNA BIOGENESIS PROTEIN EXD1"/>
    <property type="match status" value="1"/>
</dbReference>
<reference evidence="4" key="1">
    <citation type="submission" date="2025-08" db="UniProtKB">
        <authorList>
            <consortium name="RefSeq"/>
        </authorList>
    </citation>
    <scope>IDENTIFICATION</scope>
</reference>
<dbReference type="SUPFAM" id="SSF53098">
    <property type="entry name" value="Ribonuclease H-like"/>
    <property type="match status" value="1"/>
</dbReference>
<name>A0A6J2WG91_CHACN</name>
<dbReference type="PANTHER" id="PTHR46628">
    <property type="entry name" value="PIRNA BIOGENESIS PROTEIN EXD1"/>
    <property type="match status" value="1"/>
</dbReference>
<organism evidence="3 4">
    <name type="scientific">Chanos chanos</name>
    <name type="common">Milkfish</name>
    <name type="synonym">Mugil chanos</name>
    <dbReference type="NCBI Taxonomy" id="29144"/>
    <lineage>
        <taxon>Eukaryota</taxon>
        <taxon>Metazoa</taxon>
        <taxon>Chordata</taxon>
        <taxon>Craniata</taxon>
        <taxon>Vertebrata</taxon>
        <taxon>Euteleostomi</taxon>
        <taxon>Actinopterygii</taxon>
        <taxon>Neopterygii</taxon>
        <taxon>Teleostei</taxon>
        <taxon>Ostariophysi</taxon>
        <taxon>Gonorynchiformes</taxon>
        <taxon>Chanidae</taxon>
        <taxon>Chanos</taxon>
    </lineage>
</organism>
<accession>A0A6J2WG91</accession>
<proteinExistence type="predicted"/>
<feature type="domain" description="3'-5' exonuclease" evidence="2">
    <location>
        <begin position="112"/>
        <end position="216"/>
    </location>
</feature>
<dbReference type="Gene3D" id="3.30.420.10">
    <property type="entry name" value="Ribonuclease H-like superfamily/Ribonuclease H"/>
    <property type="match status" value="1"/>
</dbReference>
<feature type="compositionally biased region" description="Polar residues" evidence="1">
    <location>
        <begin position="357"/>
        <end position="387"/>
    </location>
</feature>
<dbReference type="GO" id="GO:0034587">
    <property type="term" value="P:piRNA processing"/>
    <property type="evidence" value="ECO:0007669"/>
    <property type="project" value="TreeGrafter"/>
</dbReference>
<dbReference type="Pfam" id="PF01612">
    <property type="entry name" value="DNA_pol_A_exo1"/>
    <property type="match status" value="1"/>
</dbReference>
<evidence type="ECO:0000256" key="1">
    <source>
        <dbReference type="SAM" id="MobiDB-lite"/>
    </source>
</evidence>